<evidence type="ECO:0000313" key="2">
    <source>
        <dbReference type="Proteomes" id="UP001596317"/>
    </source>
</evidence>
<dbReference type="EMBL" id="JBHSWB010000004">
    <property type="protein sequence ID" value="MFC6663818.1"/>
    <property type="molecule type" value="Genomic_DNA"/>
</dbReference>
<name>A0ABW1ZTH8_9DEIO</name>
<proteinExistence type="predicted"/>
<reference evidence="2" key="1">
    <citation type="journal article" date="2019" name="Int. J. Syst. Evol. Microbiol.">
        <title>The Global Catalogue of Microorganisms (GCM) 10K type strain sequencing project: providing services to taxonomists for standard genome sequencing and annotation.</title>
        <authorList>
            <consortium name="The Broad Institute Genomics Platform"/>
            <consortium name="The Broad Institute Genome Sequencing Center for Infectious Disease"/>
            <person name="Wu L."/>
            <person name="Ma J."/>
        </authorList>
    </citation>
    <scope>NUCLEOTIDE SEQUENCE [LARGE SCALE GENOMIC DNA]</scope>
    <source>
        <strain evidence="2">CCUG 63830</strain>
    </source>
</reference>
<dbReference type="Proteomes" id="UP001596317">
    <property type="component" value="Unassembled WGS sequence"/>
</dbReference>
<dbReference type="RefSeq" id="WP_224609909.1">
    <property type="nucleotide sequence ID" value="NZ_JAIQXV010000012.1"/>
</dbReference>
<comment type="caution">
    <text evidence="1">The sequence shown here is derived from an EMBL/GenBank/DDBJ whole genome shotgun (WGS) entry which is preliminary data.</text>
</comment>
<keyword evidence="2" id="KW-1185">Reference proteome</keyword>
<sequence>MLQATLGHHWLATCSPRQLKMAVRMGLAPLSSFTDQFEEEGRHLAVVRAPTHRERVYHAGHLPQARRQAYLTLSFALQQACLPVLHLTTMRTLHDQLLWMSEVRDEAGDEANDHVERLWRLYEEDVSARLPHRLTQREQQAKACIAKIAALTAPLHVPLQGWEHYHDDYSECLQAFAVLSPAATPEDQAAFEDLHEEYGQMLWLTGEDPQPLAVYLLSDRKERALYQHAERITPRVVSLCRRALHDLVPLGAARLPDAGHADDPSAQARP</sequence>
<protein>
    <submittedName>
        <fullName evidence="1">Uncharacterized protein</fullName>
    </submittedName>
</protein>
<gene>
    <name evidence="1" type="ORF">ACFP90_27890</name>
</gene>
<accession>A0ABW1ZTH8</accession>
<evidence type="ECO:0000313" key="1">
    <source>
        <dbReference type="EMBL" id="MFC6663818.1"/>
    </source>
</evidence>
<organism evidence="1 2">
    <name type="scientific">Deinococcus multiflagellatus</name>
    <dbReference type="NCBI Taxonomy" id="1656887"/>
    <lineage>
        <taxon>Bacteria</taxon>
        <taxon>Thermotogati</taxon>
        <taxon>Deinococcota</taxon>
        <taxon>Deinococci</taxon>
        <taxon>Deinococcales</taxon>
        <taxon>Deinococcaceae</taxon>
        <taxon>Deinococcus</taxon>
    </lineage>
</organism>